<sequence>MDAVLTSERLILRNWKDSDIQPFVDMCCDPEVMRYFPKLSSPQETIDLINRFKDHFDTYGYTYFAVERRDNSQFIGFTGLMNQLWESEFTPCVDMGWRLKRSAWGHGFATEAAETSLNAAFNKFNLNQVYAFAAKGNTASENVMKKLGMEFQGNFVHPKIKDDPRIPYCFAYKKIK</sequence>
<gene>
    <name evidence="2" type="ORF">ALE3EI_1862</name>
</gene>
<dbReference type="PROSITE" id="PS51186">
    <property type="entry name" value="GNAT"/>
    <property type="match status" value="1"/>
</dbReference>
<organism evidence="2 3">
    <name type="scientific">Constantimarinum furrinae</name>
    <dbReference type="NCBI Taxonomy" id="2562285"/>
    <lineage>
        <taxon>Bacteria</taxon>
        <taxon>Pseudomonadati</taxon>
        <taxon>Bacteroidota</taxon>
        <taxon>Flavobacteriia</taxon>
        <taxon>Flavobacteriales</taxon>
        <taxon>Flavobacteriaceae</taxon>
        <taxon>Altibacter/Constantimarinum group</taxon>
        <taxon>Constantimarinum</taxon>
    </lineage>
</organism>
<dbReference type="RefSeq" id="WP_222614540.1">
    <property type="nucleotide sequence ID" value="NZ_CP052909.1"/>
</dbReference>
<evidence type="ECO:0000313" key="2">
    <source>
        <dbReference type="EMBL" id="QNJ98410.1"/>
    </source>
</evidence>
<feature type="domain" description="N-acetyltransferase" evidence="1">
    <location>
        <begin position="10"/>
        <end position="176"/>
    </location>
</feature>
<dbReference type="InterPro" id="IPR051531">
    <property type="entry name" value="N-acetyltransferase"/>
</dbReference>
<dbReference type="SUPFAM" id="SSF55729">
    <property type="entry name" value="Acyl-CoA N-acyltransferases (Nat)"/>
    <property type="match status" value="1"/>
</dbReference>
<accession>A0A7G8PVP4</accession>
<evidence type="ECO:0000259" key="1">
    <source>
        <dbReference type="PROSITE" id="PS51186"/>
    </source>
</evidence>
<proteinExistence type="predicted"/>
<dbReference type="EMBL" id="CP052909">
    <property type="protein sequence ID" value="QNJ98410.1"/>
    <property type="molecule type" value="Genomic_DNA"/>
</dbReference>
<reference evidence="2 3" key="1">
    <citation type="submission" date="2020-04" db="EMBL/GenBank/DDBJ databases">
        <title>Genome sequence of Altibacter aquimarinus strain ALE3EI.</title>
        <authorList>
            <person name="Oh H.-M."/>
            <person name="Jang D."/>
        </authorList>
    </citation>
    <scope>NUCLEOTIDE SEQUENCE [LARGE SCALE GENOMIC DNA]</scope>
    <source>
        <strain evidence="2 3">ALE3EI</strain>
    </source>
</reference>
<dbReference type="KEGG" id="alti:ALE3EI_1862"/>
<dbReference type="PANTHER" id="PTHR43792">
    <property type="entry name" value="GNAT FAMILY, PUTATIVE (AFU_ORTHOLOGUE AFUA_3G00765)-RELATED-RELATED"/>
    <property type="match status" value="1"/>
</dbReference>
<dbReference type="Proteomes" id="UP000515514">
    <property type="component" value="Chromosome"/>
</dbReference>
<dbReference type="InterPro" id="IPR000182">
    <property type="entry name" value="GNAT_dom"/>
</dbReference>
<dbReference type="Gene3D" id="3.40.630.30">
    <property type="match status" value="1"/>
</dbReference>
<evidence type="ECO:0000313" key="3">
    <source>
        <dbReference type="Proteomes" id="UP000515514"/>
    </source>
</evidence>
<protein>
    <submittedName>
        <fullName evidence="2">N-acetyltransferase</fullName>
    </submittedName>
</protein>
<dbReference type="InterPro" id="IPR016181">
    <property type="entry name" value="Acyl_CoA_acyltransferase"/>
</dbReference>
<name>A0A7G8PVP4_9FLAO</name>
<dbReference type="GO" id="GO:0016747">
    <property type="term" value="F:acyltransferase activity, transferring groups other than amino-acyl groups"/>
    <property type="evidence" value="ECO:0007669"/>
    <property type="project" value="InterPro"/>
</dbReference>
<keyword evidence="3" id="KW-1185">Reference proteome</keyword>
<dbReference type="Pfam" id="PF13302">
    <property type="entry name" value="Acetyltransf_3"/>
    <property type="match status" value="1"/>
</dbReference>
<keyword evidence="2" id="KW-0808">Transferase</keyword>
<dbReference type="AlphaFoldDB" id="A0A7G8PVP4"/>
<dbReference type="PANTHER" id="PTHR43792:SF1">
    <property type="entry name" value="N-ACETYLTRANSFERASE DOMAIN-CONTAINING PROTEIN"/>
    <property type="match status" value="1"/>
</dbReference>